<sequence length="198" mass="22373">MYVARHSGSASLLSATKYWRRGRDHHPVGLQETTSSGPGGEETGRMAMSGRFDQFIEDGDEDIESYVERFDHFLKASKVSDDLEVSVFITATGKKAYKTVKTLLEPEKPESKTYAQLVRTLREQYVQKSSVIADRFNLNRRFQQEGETVAAFAVELKRLAASCDFGTLLDEALRERFVAGLCDKEMQAELLKESKLTF</sequence>
<keyword evidence="5" id="KW-1185">Reference proteome</keyword>
<protein>
    <recommendedName>
        <fullName evidence="2">Retrotransposon gag domain-containing protein</fullName>
    </recommendedName>
</protein>
<feature type="region of interest" description="Disordered" evidence="1">
    <location>
        <begin position="24"/>
        <end position="44"/>
    </location>
</feature>
<evidence type="ECO:0000313" key="3">
    <source>
        <dbReference type="EMBL" id="KAK8765584.1"/>
    </source>
</evidence>
<organism evidence="3 5">
    <name type="scientific">Amblyomma americanum</name>
    <name type="common">Lone star tick</name>
    <dbReference type="NCBI Taxonomy" id="6943"/>
    <lineage>
        <taxon>Eukaryota</taxon>
        <taxon>Metazoa</taxon>
        <taxon>Ecdysozoa</taxon>
        <taxon>Arthropoda</taxon>
        <taxon>Chelicerata</taxon>
        <taxon>Arachnida</taxon>
        <taxon>Acari</taxon>
        <taxon>Parasitiformes</taxon>
        <taxon>Ixodida</taxon>
        <taxon>Ixodoidea</taxon>
        <taxon>Ixodidae</taxon>
        <taxon>Amblyomminae</taxon>
        <taxon>Amblyomma</taxon>
    </lineage>
</organism>
<dbReference type="PANTHER" id="PTHR33198">
    <property type="entry name" value="ANK_REP_REGION DOMAIN-CONTAINING PROTEIN-RELATED"/>
    <property type="match status" value="1"/>
</dbReference>
<feature type="domain" description="Retrotransposon gag" evidence="2">
    <location>
        <begin position="96"/>
        <end position="181"/>
    </location>
</feature>
<dbReference type="Proteomes" id="UP001321473">
    <property type="component" value="Unassembled WGS sequence"/>
</dbReference>
<reference evidence="3" key="3">
    <citation type="submission" date="2024-02" db="EMBL/GenBank/DDBJ databases">
        <authorList>
            <person name="Mcdaniel E.A."/>
            <person name="Celebi F.M."/>
            <person name="Reiter T."/>
            <person name="Weiss E.C."/>
            <person name="Chou S."/>
        </authorList>
    </citation>
    <scope>NUCLEOTIDE SEQUENCE</scope>
    <source>
        <strain evidence="3">F_SG_1</strain>
        <tissue evidence="3">Salivary glands</tissue>
    </source>
</reference>
<accession>A0AAQ4DSZ4</accession>
<dbReference type="Pfam" id="PF03732">
    <property type="entry name" value="Retrotrans_gag"/>
    <property type="match status" value="1"/>
</dbReference>
<evidence type="ECO:0000259" key="2">
    <source>
        <dbReference type="Pfam" id="PF03732"/>
    </source>
</evidence>
<evidence type="ECO:0000313" key="4">
    <source>
        <dbReference type="EMBL" id="KAK8770658.1"/>
    </source>
</evidence>
<gene>
    <name evidence="4" type="ORF">V5799_012877</name>
    <name evidence="3" type="ORF">V5799_031807</name>
</gene>
<dbReference type="EMBL" id="JARKHS020020752">
    <property type="protein sequence ID" value="KAK8770658.1"/>
    <property type="molecule type" value="Genomic_DNA"/>
</dbReference>
<comment type="caution">
    <text evidence="3">The sequence shown here is derived from an EMBL/GenBank/DDBJ whole genome shotgun (WGS) entry which is preliminary data.</text>
</comment>
<evidence type="ECO:0000313" key="5">
    <source>
        <dbReference type="Proteomes" id="UP001321473"/>
    </source>
</evidence>
<dbReference type="EMBL" id="JARKHS020027230">
    <property type="protein sequence ID" value="KAK8765584.1"/>
    <property type="molecule type" value="Genomic_DNA"/>
</dbReference>
<dbReference type="PANTHER" id="PTHR33198:SF19">
    <property type="entry name" value="CCHC-TYPE DOMAIN-CONTAINING PROTEIN"/>
    <property type="match status" value="1"/>
</dbReference>
<evidence type="ECO:0000256" key="1">
    <source>
        <dbReference type="SAM" id="MobiDB-lite"/>
    </source>
</evidence>
<dbReference type="InterPro" id="IPR005162">
    <property type="entry name" value="Retrotrans_gag_dom"/>
</dbReference>
<reference evidence="3 5" key="1">
    <citation type="journal article" date="2023" name="Arcadia Sci">
        <title>De novo assembly of a long-read Amblyomma americanum tick genome.</title>
        <authorList>
            <person name="Chou S."/>
            <person name="Poskanzer K.E."/>
            <person name="Rollins M."/>
            <person name="Thuy-Boun P.S."/>
        </authorList>
    </citation>
    <scope>NUCLEOTIDE SEQUENCE [LARGE SCALE GENOMIC DNA]</scope>
    <source>
        <strain evidence="3">F_SG_1</strain>
        <tissue evidence="3">Salivary glands</tissue>
    </source>
</reference>
<reference evidence="3" key="2">
    <citation type="submission" date="2023-03" db="EMBL/GenBank/DDBJ databases">
        <authorList>
            <person name="Thuy-Boun P."/>
        </authorList>
    </citation>
    <scope>NUCLEOTIDE SEQUENCE</scope>
    <source>
        <strain evidence="3">F_SG_1</strain>
        <tissue evidence="3">Salivary glands</tissue>
    </source>
</reference>
<dbReference type="AlphaFoldDB" id="A0AAQ4DSZ4"/>
<name>A0AAQ4DSZ4_AMBAM</name>
<proteinExistence type="predicted"/>